<reference evidence="8" key="1">
    <citation type="submission" date="2016-10" db="EMBL/GenBank/DDBJ databases">
        <authorList>
            <person name="Varghese N."/>
            <person name="Submissions S."/>
        </authorList>
    </citation>
    <scope>NUCLEOTIDE SEQUENCE [LARGE SCALE GENOMIC DNA]</scope>
    <source>
        <strain evidence="8">DSM 19482</strain>
    </source>
</reference>
<dbReference type="PANTHER" id="PTHR11592:SF78">
    <property type="entry name" value="GLUTATHIONE PEROXIDASE"/>
    <property type="match status" value="1"/>
</dbReference>
<evidence type="ECO:0000313" key="8">
    <source>
        <dbReference type="Proteomes" id="UP000187261"/>
    </source>
</evidence>
<dbReference type="GO" id="GO:0034599">
    <property type="term" value="P:cellular response to oxidative stress"/>
    <property type="evidence" value="ECO:0007669"/>
    <property type="project" value="TreeGrafter"/>
</dbReference>
<dbReference type="InterPro" id="IPR036249">
    <property type="entry name" value="Thioredoxin-like_sf"/>
</dbReference>
<evidence type="ECO:0000256" key="5">
    <source>
        <dbReference type="RuleBase" id="RU000499"/>
    </source>
</evidence>
<proteinExistence type="inferred from homology"/>
<evidence type="ECO:0000256" key="4">
    <source>
        <dbReference type="PIRSR" id="PIRSR000303-1"/>
    </source>
</evidence>
<feature type="transmembrane region" description="Helical" evidence="6">
    <location>
        <begin position="25"/>
        <end position="44"/>
    </location>
</feature>
<keyword evidence="8" id="KW-1185">Reference proteome</keyword>
<evidence type="ECO:0000256" key="1">
    <source>
        <dbReference type="ARBA" id="ARBA00006926"/>
    </source>
</evidence>
<comment type="similarity">
    <text evidence="1 5">Belongs to the glutathione peroxidase family.</text>
</comment>
<dbReference type="PRINTS" id="PR01011">
    <property type="entry name" value="GLUTPROXDASE"/>
</dbReference>
<evidence type="ECO:0000256" key="2">
    <source>
        <dbReference type="ARBA" id="ARBA00022559"/>
    </source>
</evidence>
<dbReference type="PROSITE" id="PS00460">
    <property type="entry name" value="GLUTATHIONE_PEROXID_1"/>
    <property type="match status" value="1"/>
</dbReference>
<organism evidence="7 8">
    <name type="scientific">Epilithonimonas bovis DSM 19482</name>
    <dbReference type="NCBI Taxonomy" id="1121284"/>
    <lineage>
        <taxon>Bacteria</taxon>
        <taxon>Pseudomonadati</taxon>
        <taxon>Bacteroidota</taxon>
        <taxon>Flavobacteriia</taxon>
        <taxon>Flavobacteriales</taxon>
        <taxon>Weeksellaceae</taxon>
        <taxon>Chryseobacterium group</taxon>
        <taxon>Epilithonimonas</taxon>
    </lineage>
</organism>
<dbReference type="Gene3D" id="3.40.30.10">
    <property type="entry name" value="Glutaredoxin"/>
    <property type="match status" value="1"/>
</dbReference>
<dbReference type="GO" id="GO:0004601">
    <property type="term" value="F:peroxidase activity"/>
    <property type="evidence" value="ECO:0007669"/>
    <property type="project" value="UniProtKB-KW"/>
</dbReference>
<dbReference type="AlphaFoldDB" id="A0A1U7PW26"/>
<keyword evidence="6" id="KW-0472">Membrane</keyword>
<gene>
    <name evidence="7" type="ORF">SAMN05660493_02482</name>
</gene>
<evidence type="ECO:0000256" key="3">
    <source>
        <dbReference type="ARBA" id="ARBA00023002"/>
    </source>
</evidence>
<dbReference type="Proteomes" id="UP000187261">
    <property type="component" value="Unassembled WGS sequence"/>
</dbReference>
<keyword evidence="3 5" id="KW-0560">Oxidoreductase</keyword>
<dbReference type="SUPFAM" id="SSF52833">
    <property type="entry name" value="Thioredoxin-like"/>
    <property type="match status" value="1"/>
</dbReference>
<keyword evidence="6" id="KW-0812">Transmembrane</keyword>
<accession>A0A1U7PW26</accession>
<protein>
    <recommendedName>
        <fullName evidence="5">Glutathione peroxidase</fullName>
    </recommendedName>
</protein>
<sequence length="207" mass="23332">MPIKILFNHFSFCYFVINKGSAIGTINWIIMKYLFIAMLSLFGFTKTKAQAKSIHSFKVEALDGSTIDFSKFKGKKILVVNTASECGFTPQYADLEKLYETYKDKLVVVGFPANNFGGQEPGSNHEISTFCQRNYGVQFPMAAKISVKGDNIAPIYKFLTDKKENGVKNTKILWNFTKILLDEQGHVVDSFISTTNPMSESITKYLK</sequence>
<keyword evidence="6" id="KW-1133">Transmembrane helix</keyword>
<dbReference type="PROSITE" id="PS51355">
    <property type="entry name" value="GLUTATHIONE_PEROXID_3"/>
    <property type="match status" value="1"/>
</dbReference>
<feature type="active site" evidence="4">
    <location>
        <position position="86"/>
    </location>
</feature>
<dbReference type="InterPro" id="IPR029759">
    <property type="entry name" value="GPX_AS"/>
</dbReference>
<evidence type="ECO:0000256" key="6">
    <source>
        <dbReference type="SAM" id="Phobius"/>
    </source>
</evidence>
<name>A0A1U7PW26_9FLAO</name>
<dbReference type="InterPro" id="IPR000889">
    <property type="entry name" value="Glutathione_peroxidase"/>
</dbReference>
<dbReference type="PIRSF" id="PIRSF000303">
    <property type="entry name" value="Glutathion_perox"/>
    <property type="match status" value="1"/>
</dbReference>
<dbReference type="Pfam" id="PF00255">
    <property type="entry name" value="GSHPx"/>
    <property type="match status" value="1"/>
</dbReference>
<evidence type="ECO:0000313" key="7">
    <source>
        <dbReference type="EMBL" id="SIT97756.1"/>
    </source>
</evidence>
<dbReference type="CDD" id="cd00340">
    <property type="entry name" value="GSH_Peroxidase"/>
    <property type="match status" value="1"/>
</dbReference>
<dbReference type="FunFam" id="3.40.30.10:FF:000010">
    <property type="entry name" value="Glutathione peroxidase"/>
    <property type="match status" value="1"/>
</dbReference>
<dbReference type="STRING" id="1121284.SAMN05660493_02482"/>
<dbReference type="EMBL" id="FTPU01000030">
    <property type="protein sequence ID" value="SIT97756.1"/>
    <property type="molecule type" value="Genomic_DNA"/>
</dbReference>
<dbReference type="PANTHER" id="PTHR11592">
    <property type="entry name" value="GLUTATHIONE PEROXIDASE"/>
    <property type="match status" value="1"/>
</dbReference>
<keyword evidence="2 5" id="KW-0575">Peroxidase</keyword>